<feature type="region of interest" description="Disordered" evidence="1">
    <location>
        <begin position="401"/>
        <end position="451"/>
    </location>
</feature>
<dbReference type="OrthoDB" id="5391991at2759"/>
<dbReference type="GO" id="GO:0043565">
    <property type="term" value="F:sequence-specific DNA binding"/>
    <property type="evidence" value="ECO:0007669"/>
    <property type="project" value="TreeGrafter"/>
</dbReference>
<dbReference type="EMBL" id="CP059274">
    <property type="protein sequence ID" value="QLQ82334.1"/>
    <property type="molecule type" value="Genomic_DNA"/>
</dbReference>
<dbReference type="GO" id="GO:0005634">
    <property type="term" value="C:nucleus"/>
    <property type="evidence" value="ECO:0007669"/>
    <property type="project" value="TreeGrafter"/>
</dbReference>
<dbReference type="Proteomes" id="UP000510647">
    <property type="component" value="Chromosome 8"/>
</dbReference>
<sequence>MATGEGSFETSKKGILQGPKPISTSSPAGLAAAQMVTPSKLSALLLERGPLAIRHITQALGAEIPSFKDLSSSKQRRLIMSAMESGDVDSSVVFEKIGWGQWSAKVVEAENFAKERELTNAANAKVKDIVAQESQRRRSSSSNNRGKKQPLASVKNGDAGVVYIDENALASDDEDEPFGREGDHEDEDDDLVKSDGPYSFRRRKSSVVFADSSPEGMEHELLAQRVRPLLKGKRGARRSSSKVANSSVVKPGIHLDHPNGGSSNSAAVSLSATPTMIDLEQIPNSLSEPSSRRESRVSFSKESSIRSTLLQHKNYHWIPTSSPRLTYQTSNQAPPLLGVSQGSNRKRQHNAKPSYKTDRHSDTDEEDWAAMGAATLRNNSVPPKMDTVATSPNGFVAPKLIDTSEIPSFEHPLPPPAVRIDRDEQQQQEQPKAGQNEDSNDAAMLLMSLKS</sequence>
<evidence type="ECO:0000256" key="1">
    <source>
        <dbReference type="SAM" id="MobiDB-lite"/>
    </source>
</evidence>
<name>A0A7H9HX74_9SACH</name>
<dbReference type="PANTHER" id="PTHR28164:SF1">
    <property type="entry name" value="PROTEIN STB3"/>
    <property type="match status" value="1"/>
</dbReference>
<feature type="compositionally biased region" description="Low complexity" evidence="1">
    <location>
        <begin position="241"/>
        <end position="250"/>
    </location>
</feature>
<evidence type="ECO:0000313" key="3">
    <source>
        <dbReference type="Proteomes" id="UP000510647"/>
    </source>
</evidence>
<evidence type="ECO:0000313" key="2">
    <source>
        <dbReference type="EMBL" id="QLQ82334.1"/>
    </source>
</evidence>
<proteinExistence type="predicted"/>
<gene>
    <name evidence="2" type="ORF">HG537_0H00950</name>
</gene>
<feature type="region of interest" description="Disordered" evidence="1">
    <location>
        <begin position="230"/>
        <end position="267"/>
    </location>
</feature>
<feature type="compositionally biased region" description="Basic residues" evidence="1">
    <location>
        <begin position="230"/>
        <end position="240"/>
    </location>
</feature>
<keyword evidence="3" id="KW-1185">Reference proteome</keyword>
<dbReference type="Pfam" id="PF10330">
    <property type="entry name" value="Stb3"/>
    <property type="match status" value="1"/>
</dbReference>
<dbReference type="GO" id="GO:0000432">
    <property type="term" value="P:positive regulation of transcription from RNA polymerase II promoter by glucose"/>
    <property type="evidence" value="ECO:0007669"/>
    <property type="project" value="TreeGrafter"/>
</dbReference>
<reference evidence="2 3" key="1">
    <citation type="submission" date="2020-06" db="EMBL/GenBank/DDBJ databases">
        <title>The yeast mating-type switching endonuclease HO is a domesticated member of an unorthodox homing genetic element family.</title>
        <authorList>
            <person name="Coughlan A.Y."/>
            <person name="Lombardi L."/>
            <person name="Braun-Galleani S."/>
            <person name="Martos A.R."/>
            <person name="Galeote V."/>
            <person name="Bigey F."/>
            <person name="Dequin S."/>
            <person name="Byrne K.P."/>
            <person name="Wolfe K.H."/>
        </authorList>
    </citation>
    <scope>NUCLEOTIDE SEQUENCE [LARGE SCALE GENOMIC DNA]</scope>
    <source>
        <strain evidence="2 3">CBS2947</strain>
    </source>
</reference>
<dbReference type="InterPro" id="IPR018818">
    <property type="entry name" value="Stb3"/>
</dbReference>
<feature type="region of interest" description="Disordered" evidence="1">
    <location>
        <begin position="131"/>
        <end position="198"/>
    </location>
</feature>
<accession>A0A7H9HX74</accession>
<feature type="region of interest" description="Disordered" evidence="1">
    <location>
        <begin position="326"/>
        <end position="364"/>
    </location>
</feature>
<dbReference type="PANTHER" id="PTHR28164">
    <property type="entry name" value="PROTEIN STB3"/>
    <property type="match status" value="1"/>
</dbReference>
<organism evidence="2 3">
    <name type="scientific">Torulaspora globosa</name>
    <dbReference type="NCBI Taxonomy" id="48254"/>
    <lineage>
        <taxon>Eukaryota</taxon>
        <taxon>Fungi</taxon>
        <taxon>Dikarya</taxon>
        <taxon>Ascomycota</taxon>
        <taxon>Saccharomycotina</taxon>
        <taxon>Saccharomycetes</taxon>
        <taxon>Saccharomycetales</taxon>
        <taxon>Saccharomycetaceae</taxon>
        <taxon>Torulaspora</taxon>
    </lineage>
</organism>
<dbReference type="AlphaFoldDB" id="A0A7H9HX74"/>
<feature type="region of interest" description="Disordered" evidence="1">
    <location>
        <begin position="279"/>
        <end position="300"/>
    </location>
</feature>
<feature type="region of interest" description="Disordered" evidence="1">
    <location>
        <begin position="1"/>
        <end position="27"/>
    </location>
</feature>
<protein>
    <submittedName>
        <fullName evidence="2">Uncharacterized protein</fullName>
    </submittedName>
</protein>